<dbReference type="PANTHER" id="PTHR31286">
    <property type="entry name" value="GLYCINE-RICH CELL WALL STRUCTURAL PROTEIN 1.8-LIKE"/>
    <property type="match status" value="1"/>
</dbReference>
<comment type="caution">
    <text evidence="3">The sequence shown here is derived from an EMBL/GenBank/DDBJ whole genome shotgun (WGS) entry which is preliminary data.</text>
</comment>
<dbReference type="InterPro" id="IPR040256">
    <property type="entry name" value="At4g02000-like"/>
</dbReference>
<evidence type="ECO:0000313" key="2">
    <source>
        <dbReference type="EMBL" id="KAF4378394.1"/>
    </source>
</evidence>
<feature type="compositionally biased region" description="Polar residues" evidence="1">
    <location>
        <begin position="418"/>
        <end position="428"/>
    </location>
</feature>
<organism evidence="3 5">
    <name type="scientific">Cannabis sativa</name>
    <name type="common">Hemp</name>
    <name type="synonym">Marijuana</name>
    <dbReference type="NCBI Taxonomy" id="3483"/>
    <lineage>
        <taxon>Eukaryota</taxon>
        <taxon>Viridiplantae</taxon>
        <taxon>Streptophyta</taxon>
        <taxon>Embryophyta</taxon>
        <taxon>Tracheophyta</taxon>
        <taxon>Spermatophyta</taxon>
        <taxon>Magnoliopsida</taxon>
        <taxon>eudicotyledons</taxon>
        <taxon>Gunneridae</taxon>
        <taxon>Pentapetalae</taxon>
        <taxon>rosids</taxon>
        <taxon>fabids</taxon>
        <taxon>Rosales</taxon>
        <taxon>Cannabaceae</taxon>
        <taxon>Cannabis</taxon>
    </lineage>
</organism>
<protein>
    <recommendedName>
        <fullName evidence="6">DUF4283 domain-containing protein</fullName>
    </recommendedName>
</protein>
<feature type="region of interest" description="Disordered" evidence="1">
    <location>
        <begin position="401"/>
        <end position="431"/>
    </location>
</feature>
<name>A0A7J6GUC6_CANSA</name>
<evidence type="ECO:0008006" key="6">
    <source>
        <dbReference type="Google" id="ProtNLM"/>
    </source>
</evidence>
<accession>A0A7J6GUC6</accession>
<gene>
    <name evidence="2" type="ORF">F8388_021588</name>
    <name evidence="3" type="ORF">G4B88_020211</name>
</gene>
<dbReference type="AlphaFoldDB" id="A0A7J6GUC6"/>
<evidence type="ECO:0000313" key="3">
    <source>
        <dbReference type="EMBL" id="KAF4386391.1"/>
    </source>
</evidence>
<keyword evidence="5" id="KW-1185">Reference proteome</keyword>
<evidence type="ECO:0000256" key="1">
    <source>
        <dbReference type="SAM" id="MobiDB-lite"/>
    </source>
</evidence>
<dbReference type="Proteomes" id="UP000525078">
    <property type="component" value="Unassembled WGS sequence"/>
</dbReference>
<dbReference type="EMBL" id="JAATIQ010000082">
    <property type="protein sequence ID" value="KAF4386391.1"/>
    <property type="molecule type" value="Genomic_DNA"/>
</dbReference>
<evidence type="ECO:0000313" key="5">
    <source>
        <dbReference type="Proteomes" id="UP000583929"/>
    </source>
</evidence>
<sequence length="447" mass="50795">MEKALTKDVIVKSVDENMNNTLVRDSALELEMLELFEDITLEDVVANKSCKRHWLVNGVLLNIKPWPVEGEVRAGEFAVARFWVQIHGLPTRCLTNENAPVVAKKIGELVEADGKSKFELVQREYLRLWIDVWVSHPISVGFFLTTNGKPESWVHFKYEKLPLLCFNYAKLAHWDKVCHAPMTMVMPRTGEAVPMYGLWIKSDTRKSNCFNSKGKGVLKMTFDTGDLPEWELNGRSRRGLWKRAESRRLPERSGSTEKGVTGGGGWLPTVKFRKRVVARRTSSRTRLVRVVGMWEMIRVRMVMAYPPTEHLILDLGPTLAQSIDVPHDWLCLSQKPHSFPEHTPILWPNDDKERKAHTWYQPFSAVSNFSPPSSPANIVTTSDKDDASKDTFCIGVGDEGSFSQSGIRGRKTREKNKSYSTRRSSGVKTRSGRKKYNMAACKDVITT</sequence>
<dbReference type="Proteomes" id="UP000583929">
    <property type="component" value="Unassembled WGS sequence"/>
</dbReference>
<proteinExistence type="predicted"/>
<evidence type="ECO:0000313" key="4">
    <source>
        <dbReference type="Proteomes" id="UP000525078"/>
    </source>
</evidence>
<dbReference type="EMBL" id="JAATIP010000074">
    <property type="protein sequence ID" value="KAF4378394.1"/>
    <property type="molecule type" value="Genomic_DNA"/>
</dbReference>
<dbReference type="PANTHER" id="PTHR31286:SF178">
    <property type="entry name" value="DUF4283 DOMAIN-CONTAINING PROTEIN"/>
    <property type="match status" value="1"/>
</dbReference>
<reference evidence="4 5" key="1">
    <citation type="journal article" date="2020" name="bioRxiv">
        <title>Sequence and annotation of 42 cannabis genomes reveals extensive copy number variation in cannabinoid synthesis and pathogen resistance genes.</title>
        <authorList>
            <person name="Mckernan K.J."/>
            <person name="Helbert Y."/>
            <person name="Kane L.T."/>
            <person name="Ebling H."/>
            <person name="Zhang L."/>
            <person name="Liu B."/>
            <person name="Eaton Z."/>
            <person name="Mclaughlin S."/>
            <person name="Kingan S."/>
            <person name="Baybayan P."/>
            <person name="Concepcion G."/>
            <person name="Jordan M."/>
            <person name="Riva A."/>
            <person name="Barbazuk W."/>
            <person name="Harkins T."/>
        </authorList>
    </citation>
    <scope>NUCLEOTIDE SEQUENCE [LARGE SCALE GENOMIC DNA]</scope>
    <source>
        <strain evidence="4 5">cv. Jamaican Lion 4</strain>
        <strain evidence="3">Father</strain>
        <strain evidence="2">Mother</strain>
        <tissue evidence="3">Leaf</tissue>
    </source>
</reference>